<evidence type="ECO:0000313" key="3">
    <source>
        <dbReference type="Proteomes" id="UP000006765"/>
    </source>
</evidence>
<organism evidence="2 3">
    <name type="scientific">Oceaniovalibus guishaninsula JLT2003</name>
    <dbReference type="NCBI Taxonomy" id="1231392"/>
    <lineage>
        <taxon>Bacteria</taxon>
        <taxon>Pseudomonadati</taxon>
        <taxon>Pseudomonadota</taxon>
        <taxon>Alphaproteobacteria</taxon>
        <taxon>Rhodobacterales</taxon>
        <taxon>Roseobacteraceae</taxon>
        <taxon>Oceaniovalibus</taxon>
    </lineage>
</organism>
<gene>
    <name evidence="2" type="ORF">OCGS_0452</name>
</gene>
<dbReference type="AlphaFoldDB" id="K2HFV2"/>
<name>K2HFV2_9RHOB</name>
<dbReference type="STRING" id="1231392.OCGS_0452"/>
<evidence type="ECO:0000313" key="2">
    <source>
        <dbReference type="EMBL" id="EKE45362.1"/>
    </source>
</evidence>
<keyword evidence="1" id="KW-0175">Coiled coil</keyword>
<feature type="coiled-coil region" evidence="1">
    <location>
        <begin position="82"/>
        <end position="109"/>
    </location>
</feature>
<sequence length="260" mass="29031">MGALIWWKIGGLDGNGLDWTPVSSLLFNEWGDFLAGICGTLALIWVVISTHRQGTELAGQAKELANQTSALNTLGEATKEQSVTLKRQMRHLEGQSDALRDQADALKQSLTGQRIIDEWNDLKLIAETLREILPTEGYPAWTTYDGTASIPMTFTGATREEMNDWSDFRFLLRTAGGLKHPVDRLRKCRAAGLRPVLTKGSRSKIRRAAALCEDFLALVGRQPAHRRHILKEAQVDKWLEHLNEIADPFYWPNAGGGKRT</sequence>
<comment type="caution">
    <text evidence="2">The sequence shown here is derived from an EMBL/GenBank/DDBJ whole genome shotgun (WGS) entry which is preliminary data.</text>
</comment>
<keyword evidence="3" id="KW-1185">Reference proteome</keyword>
<proteinExistence type="predicted"/>
<protein>
    <submittedName>
        <fullName evidence="2">Uncharacterized protein</fullName>
    </submittedName>
</protein>
<dbReference type="Proteomes" id="UP000006765">
    <property type="component" value="Unassembled WGS sequence"/>
</dbReference>
<evidence type="ECO:0000256" key="1">
    <source>
        <dbReference type="SAM" id="Coils"/>
    </source>
</evidence>
<reference evidence="2 3" key="1">
    <citation type="journal article" date="2012" name="J. Bacteriol.">
        <title>Draft Genome Sequence of Oceaniovalibus guishaninsula JLT2003T.</title>
        <authorList>
            <person name="Tang K."/>
            <person name="Liu K."/>
            <person name="Jiao N."/>
        </authorList>
    </citation>
    <scope>NUCLEOTIDE SEQUENCE [LARGE SCALE GENOMIC DNA]</scope>
    <source>
        <strain evidence="2 3">JLT2003</strain>
    </source>
</reference>
<dbReference type="EMBL" id="AMGO01000007">
    <property type="protein sequence ID" value="EKE45362.1"/>
    <property type="molecule type" value="Genomic_DNA"/>
</dbReference>
<accession>K2HFV2</accession>